<keyword evidence="2" id="KW-0732">Signal</keyword>
<dbReference type="InterPro" id="IPR035940">
    <property type="entry name" value="CAP_sf"/>
</dbReference>
<evidence type="ECO:0000256" key="1">
    <source>
        <dbReference type="SAM" id="MobiDB-lite"/>
    </source>
</evidence>
<gene>
    <name evidence="4" type="ORF">H8717_01960</name>
</gene>
<comment type="caution">
    <text evidence="4">The sequence shown here is derived from an EMBL/GenBank/DDBJ whole genome shotgun (WGS) entry which is preliminary data.</text>
</comment>
<evidence type="ECO:0000259" key="3">
    <source>
        <dbReference type="Pfam" id="PF00188"/>
    </source>
</evidence>
<dbReference type="PANTHER" id="PTHR31157">
    <property type="entry name" value="SCP DOMAIN-CONTAINING PROTEIN"/>
    <property type="match status" value="1"/>
</dbReference>
<sequence>MKRSLKRTMAVITALCCSLAGETMAYAAEGDSEWGVIPDGYVLFVPSVQSTVIAETAPGSDRETQKTPPASQPDKLPEGSDSSENIQSQPGHETVESGCAYTLEEFAAAHLAEINRVREENGLPALVADPTLTEMAQERIEEYRWGHKRGDGSEWYTIFEEYETSLRAAGENWIGSGNNPYSQIEALMRSDGHRANIFNEDAVYMGIGVQWNDEKTAISVVQLFAK</sequence>
<feature type="region of interest" description="Disordered" evidence="1">
    <location>
        <begin position="56"/>
        <end position="94"/>
    </location>
</feature>
<proteinExistence type="predicted"/>
<evidence type="ECO:0000313" key="4">
    <source>
        <dbReference type="EMBL" id="MBC8575176.1"/>
    </source>
</evidence>
<feature type="domain" description="SCP" evidence="3">
    <location>
        <begin position="111"/>
        <end position="222"/>
    </location>
</feature>
<dbReference type="Proteomes" id="UP000658131">
    <property type="component" value="Unassembled WGS sequence"/>
</dbReference>
<feature type="compositionally biased region" description="Polar residues" evidence="1">
    <location>
        <begin position="80"/>
        <end position="91"/>
    </location>
</feature>
<feature type="chain" id="PRO_5046736158" evidence="2">
    <location>
        <begin position="28"/>
        <end position="226"/>
    </location>
</feature>
<dbReference type="CDD" id="cd05379">
    <property type="entry name" value="CAP_bacterial"/>
    <property type="match status" value="1"/>
</dbReference>
<dbReference type="PANTHER" id="PTHR31157:SF1">
    <property type="entry name" value="SCP DOMAIN-CONTAINING PROTEIN"/>
    <property type="match status" value="1"/>
</dbReference>
<reference evidence="4 5" key="1">
    <citation type="submission" date="2020-08" db="EMBL/GenBank/DDBJ databases">
        <title>Genome public.</title>
        <authorList>
            <person name="Liu C."/>
            <person name="Sun Q."/>
        </authorList>
    </citation>
    <scope>NUCLEOTIDE SEQUENCE [LARGE SCALE GENOMIC DNA]</scope>
    <source>
        <strain evidence="4 5">BX1</strain>
    </source>
</reference>
<dbReference type="SUPFAM" id="SSF55797">
    <property type="entry name" value="PR-1-like"/>
    <property type="match status" value="1"/>
</dbReference>
<name>A0ABR7NFJ9_9FIRM</name>
<dbReference type="Pfam" id="PF00188">
    <property type="entry name" value="CAP"/>
    <property type="match status" value="1"/>
</dbReference>
<dbReference type="Gene3D" id="3.40.33.10">
    <property type="entry name" value="CAP"/>
    <property type="match status" value="1"/>
</dbReference>
<dbReference type="InterPro" id="IPR014044">
    <property type="entry name" value="CAP_dom"/>
</dbReference>
<evidence type="ECO:0000313" key="5">
    <source>
        <dbReference type="Proteomes" id="UP000658131"/>
    </source>
</evidence>
<dbReference type="RefSeq" id="WP_262398833.1">
    <property type="nucleotide sequence ID" value="NZ_JACRTB010000003.1"/>
</dbReference>
<keyword evidence="5" id="KW-1185">Reference proteome</keyword>
<organism evidence="4 5">
    <name type="scientific">Yanshouia hominis</name>
    <dbReference type="NCBI Taxonomy" id="2763673"/>
    <lineage>
        <taxon>Bacteria</taxon>
        <taxon>Bacillati</taxon>
        <taxon>Bacillota</taxon>
        <taxon>Clostridia</taxon>
        <taxon>Eubacteriales</taxon>
        <taxon>Oscillospiraceae</taxon>
        <taxon>Yanshouia</taxon>
    </lineage>
</organism>
<protein>
    <submittedName>
        <fullName evidence="4">CAP domain-containing protein</fullName>
    </submittedName>
</protein>
<dbReference type="EMBL" id="JACRTB010000003">
    <property type="protein sequence ID" value="MBC8575176.1"/>
    <property type="molecule type" value="Genomic_DNA"/>
</dbReference>
<evidence type="ECO:0000256" key="2">
    <source>
        <dbReference type="SAM" id="SignalP"/>
    </source>
</evidence>
<accession>A0ABR7NFJ9</accession>
<feature type="signal peptide" evidence="2">
    <location>
        <begin position="1"/>
        <end position="27"/>
    </location>
</feature>